<feature type="region of interest" description="Disordered" evidence="1">
    <location>
        <begin position="249"/>
        <end position="302"/>
    </location>
</feature>
<proteinExistence type="predicted"/>
<dbReference type="Proteomes" id="UP000756346">
    <property type="component" value="Unassembled WGS sequence"/>
</dbReference>
<feature type="compositionally biased region" description="Low complexity" evidence="1">
    <location>
        <begin position="37"/>
        <end position="47"/>
    </location>
</feature>
<evidence type="ECO:0000313" key="2">
    <source>
        <dbReference type="EMBL" id="KAH7041546.1"/>
    </source>
</evidence>
<feature type="compositionally biased region" description="Basic and acidic residues" evidence="1">
    <location>
        <begin position="342"/>
        <end position="363"/>
    </location>
</feature>
<protein>
    <submittedName>
        <fullName evidence="2">Uncharacterized protein</fullName>
    </submittedName>
</protein>
<comment type="caution">
    <text evidence="2">The sequence shown here is derived from an EMBL/GenBank/DDBJ whole genome shotgun (WGS) entry which is preliminary data.</text>
</comment>
<dbReference type="EMBL" id="JAGTJQ010000001">
    <property type="protein sequence ID" value="KAH7041546.1"/>
    <property type="molecule type" value="Genomic_DNA"/>
</dbReference>
<feature type="compositionally biased region" description="Polar residues" evidence="1">
    <location>
        <begin position="320"/>
        <end position="337"/>
    </location>
</feature>
<reference evidence="2" key="1">
    <citation type="journal article" date="2021" name="Nat. Commun.">
        <title>Genetic determinants of endophytism in the Arabidopsis root mycobiome.</title>
        <authorList>
            <person name="Mesny F."/>
            <person name="Miyauchi S."/>
            <person name="Thiergart T."/>
            <person name="Pickel B."/>
            <person name="Atanasova L."/>
            <person name="Karlsson M."/>
            <person name="Huettel B."/>
            <person name="Barry K.W."/>
            <person name="Haridas S."/>
            <person name="Chen C."/>
            <person name="Bauer D."/>
            <person name="Andreopoulos W."/>
            <person name="Pangilinan J."/>
            <person name="LaButti K."/>
            <person name="Riley R."/>
            <person name="Lipzen A."/>
            <person name="Clum A."/>
            <person name="Drula E."/>
            <person name="Henrissat B."/>
            <person name="Kohler A."/>
            <person name="Grigoriev I.V."/>
            <person name="Martin F.M."/>
            <person name="Hacquard S."/>
        </authorList>
    </citation>
    <scope>NUCLEOTIDE SEQUENCE</scope>
    <source>
        <strain evidence="2">MPI-CAGE-CH-0230</strain>
    </source>
</reference>
<dbReference type="GeneID" id="70182120"/>
<feature type="compositionally biased region" description="Low complexity" evidence="1">
    <location>
        <begin position="54"/>
        <end position="63"/>
    </location>
</feature>
<feature type="compositionally biased region" description="Polar residues" evidence="1">
    <location>
        <begin position="270"/>
        <end position="279"/>
    </location>
</feature>
<sequence length="474" mass="53245">MVHDPDRPHTNNVFVRFRHSVDDTIRRGIDTVSHRAQQPSSPEQSSSAHPRQGPTTPSSSPSPKTDALVIYPSPGRVRLVDLDPPVQESSTAAAPTTSMSSTQPESAVAVPANDFDNFADPELWARHSPYSPFNLQHLPQPVPRDVSQTQGYNDFTFRDAFEDLMLVSSGRPLPRGPELLANKLHVDFMFAHGMPVSNWVRMLSVRGLWAPYFPQHPKLHSWEHLGLGDEIASMLMDWGLDGRWLTGFTKHQGRSPDERFSTSKKETDSGEQQGSPQQHPDTEEDLYGDARENTGDTQPRHVSPWDLMFEALNEARTHQPRSQSTESSTDLTRTDNALNGDAPKETEETDSRKTWDGGRVDTVRKRREHNGQVETTETRLRYDADGNLVGRSESTKIKTSTSASGSESDEEFSGSSTSSSSSQWSRTWKWGQDGPRRWKRDKHDVQHDEHTGFEADDGDGKSGHRKPSGWFWTK</sequence>
<feature type="compositionally biased region" description="Low complexity" evidence="1">
    <location>
        <begin position="89"/>
        <end position="102"/>
    </location>
</feature>
<feature type="region of interest" description="Disordered" evidence="1">
    <location>
        <begin position="316"/>
        <end position="474"/>
    </location>
</feature>
<accession>A0A9P9BV11</accession>
<dbReference type="AlphaFoldDB" id="A0A9P9BV11"/>
<feature type="region of interest" description="Disordered" evidence="1">
    <location>
        <begin position="33"/>
        <end position="107"/>
    </location>
</feature>
<dbReference type="RefSeq" id="XP_046019601.1">
    <property type="nucleotide sequence ID" value="XM_046152574.1"/>
</dbReference>
<feature type="compositionally biased region" description="Basic and acidic residues" evidence="1">
    <location>
        <begin position="254"/>
        <end position="268"/>
    </location>
</feature>
<feature type="compositionally biased region" description="Basic and acidic residues" evidence="1">
    <location>
        <begin position="441"/>
        <end position="462"/>
    </location>
</feature>
<keyword evidence="3" id="KW-1185">Reference proteome</keyword>
<name>A0A9P9BV11_9PEZI</name>
<gene>
    <name evidence="2" type="ORF">B0I36DRAFT_313000</name>
</gene>
<feature type="compositionally biased region" description="Low complexity" evidence="1">
    <location>
        <begin position="413"/>
        <end position="425"/>
    </location>
</feature>
<evidence type="ECO:0000256" key="1">
    <source>
        <dbReference type="SAM" id="MobiDB-lite"/>
    </source>
</evidence>
<dbReference type="OrthoDB" id="4586300at2759"/>
<organism evidence="2 3">
    <name type="scientific">Microdochium trichocladiopsis</name>
    <dbReference type="NCBI Taxonomy" id="1682393"/>
    <lineage>
        <taxon>Eukaryota</taxon>
        <taxon>Fungi</taxon>
        <taxon>Dikarya</taxon>
        <taxon>Ascomycota</taxon>
        <taxon>Pezizomycotina</taxon>
        <taxon>Sordariomycetes</taxon>
        <taxon>Xylariomycetidae</taxon>
        <taxon>Xylariales</taxon>
        <taxon>Microdochiaceae</taxon>
        <taxon>Microdochium</taxon>
    </lineage>
</organism>
<evidence type="ECO:0000313" key="3">
    <source>
        <dbReference type="Proteomes" id="UP000756346"/>
    </source>
</evidence>